<feature type="compositionally biased region" description="Acidic residues" evidence="1">
    <location>
        <begin position="18"/>
        <end position="28"/>
    </location>
</feature>
<gene>
    <name evidence="2" type="ORF">OnM2_052075</name>
</gene>
<feature type="region of interest" description="Disordered" evidence="1">
    <location>
        <begin position="1"/>
        <end position="53"/>
    </location>
</feature>
<comment type="caution">
    <text evidence="2">The sequence shown here is derived from an EMBL/GenBank/DDBJ whole genome shotgun (WGS) entry which is preliminary data.</text>
</comment>
<accession>A0A420HS67</accession>
<protein>
    <submittedName>
        <fullName evidence="2">Uncharacterized protein</fullName>
    </submittedName>
</protein>
<sequence>MKSKDQDTEIVQSGNVDNSEDSGTEENIIDSKDQTNLEQSETDDEAIENTNDDRNRMRVLKTADHIVGFKNVIREINNMDFKVININMQKLTPDDKTVIANLDGKYPNKEEKDVTLVDGKIVPNTVQGLLANGTKFFDAIVYHGIDEERRPKPIEIQFEKADDGTIEIPTYDDMAKLTTYIFVAYFFVVIRAHAPSDSGIYANQPMPNFISNIMNCRATISEVSEYISSFDLIKLSPEWVKYIPTTCISQESVNRLGLGVAGYRLVSVFNVVEPDMYTDKAKNDEEYRYKTKPTYLDTAVTIMRSFRQAGYCWDFHPATRSPDIMSKYGNINKNAGNLMLECYTKRTLKKLLEIKKLSVIPTFDYSHTEYRTWTR</sequence>
<dbReference type="AlphaFoldDB" id="A0A420HS67"/>
<organism evidence="2 3">
    <name type="scientific">Erysiphe neolycopersici</name>
    <dbReference type="NCBI Taxonomy" id="212602"/>
    <lineage>
        <taxon>Eukaryota</taxon>
        <taxon>Fungi</taxon>
        <taxon>Dikarya</taxon>
        <taxon>Ascomycota</taxon>
        <taxon>Pezizomycotina</taxon>
        <taxon>Leotiomycetes</taxon>
        <taxon>Erysiphales</taxon>
        <taxon>Erysiphaceae</taxon>
        <taxon>Erysiphe</taxon>
    </lineage>
</organism>
<dbReference type="Proteomes" id="UP000286134">
    <property type="component" value="Unassembled WGS sequence"/>
</dbReference>
<name>A0A420HS67_9PEZI</name>
<dbReference type="OrthoDB" id="4953202at2759"/>
<evidence type="ECO:0000256" key="1">
    <source>
        <dbReference type="SAM" id="MobiDB-lite"/>
    </source>
</evidence>
<evidence type="ECO:0000313" key="3">
    <source>
        <dbReference type="Proteomes" id="UP000286134"/>
    </source>
</evidence>
<evidence type="ECO:0000313" key="2">
    <source>
        <dbReference type="EMBL" id="RKF60247.1"/>
    </source>
</evidence>
<reference evidence="2 3" key="1">
    <citation type="journal article" date="2018" name="BMC Genomics">
        <title>Comparative genome analyses reveal sequence features reflecting distinct modes of host-adaptation between dicot and monocot powdery mildew.</title>
        <authorList>
            <person name="Wu Y."/>
            <person name="Ma X."/>
            <person name="Pan Z."/>
            <person name="Kale S.D."/>
            <person name="Song Y."/>
            <person name="King H."/>
            <person name="Zhang Q."/>
            <person name="Presley C."/>
            <person name="Deng X."/>
            <person name="Wei C.I."/>
            <person name="Xiao S."/>
        </authorList>
    </citation>
    <scope>NUCLEOTIDE SEQUENCE [LARGE SCALE GENOMIC DNA]</scope>
    <source>
        <strain evidence="2">UMSG2</strain>
    </source>
</reference>
<dbReference type="STRING" id="212602.A0A420HS67"/>
<dbReference type="EMBL" id="MCFK01005288">
    <property type="protein sequence ID" value="RKF60247.1"/>
    <property type="molecule type" value="Genomic_DNA"/>
</dbReference>
<proteinExistence type="predicted"/>
<keyword evidence="3" id="KW-1185">Reference proteome</keyword>